<dbReference type="KEGG" id="pco:PHACADRAFT_207697"/>
<feature type="domain" description="Fungal-type protein kinase" evidence="2">
    <location>
        <begin position="144"/>
        <end position="597"/>
    </location>
</feature>
<dbReference type="PANTHER" id="PTHR38248">
    <property type="entry name" value="FUNK1 6"/>
    <property type="match status" value="1"/>
</dbReference>
<keyword evidence="4" id="KW-1185">Reference proteome</keyword>
<accession>K5V1T5</accession>
<dbReference type="InParanoid" id="K5V1T5"/>
<reference evidence="3 4" key="1">
    <citation type="journal article" date="2012" name="BMC Genomics">
        <title>Comparative genomics of the white-rot fungi, Phanerochaete carnosa and P. chrysosporium, to elucidate the genetic basis of the distinct wood types they colonize.</title>
        <authorList>
            <person name="Suzuki H."/>
            <person name="MacDonald J."/>
            <person name="Syed K."/>
            <person name="Salamov A."/>
            <person name="Hori C."/>
            <person name="Aerts A."/>
            <person name="Henrissat B."/>
            <person name="Wiebenga A."/>
            <person name="vanKuyk P.A."/>
            <person name="Barry K."/>
            <person name="Lindquist E."/>
            <person name="LaButti K."/>
            <person name="Lapidus A."/>
            <person name="Lucas S."/>
            <person name="Coutinho P."/>
            <person name="Gong Y."/>
            <person name="Samejima M."/>
            <person name="Mahadevan R."/>
            <person name="Abou-Zaid M."/>
            <person name="de Vries R.P."/>
            <person name="Igarashi K."/>
            <person name="Yadav J.S."/>
            <person name="Grigoriev I.V."/>
            <person name="Master E.R."/>
        </authorList>
    </citation>
    <scope>NUCLEOTIDE SEQUENCE [LARGE SCALE GENOMIC DNA]</scope>
    <source>
        <strain evidence="3 4">HHB-10118-sp</strain>
    </source>
</reference>
<sequence>MAASNATRTLFHKQRAVTAPPDLAINQLRRVTQETVYQAEWQWFRKAILPPLRHSFDMEKSIETLTNNHVLTLVHNQLRWSAFADCPPTADLDGEGVVFCVLRDIISAIHKSSNTHAKKEARFFCKSTTMPYSSARDDKSKSDAYFLLNDNDVDKSAPRWSDIVIPAEFKKDNTDESRSLNATQVLCSLTHIMREDPRRRFVIGFTIENFWMRLWVATRTDVLVSYPIDLLTDIEKFIDFVLRISFSQRDELGFDHTIMRLPTLDSRDGPQYEILVNKKWYRTQRLISDVGAEALRGRGTRAWEVRELDKRGGEKIGPPLVVKDSWVDAGRDREATILQKIRKSATTDVQREAFDAYLIDIKDSWDVLTTEKKVDSTRRAICRRSISPTARATSVEMYPDEDEIVDVTLSRGAIARALSEGPGPVMFAAKVHHRVLFGEVGKTIMEAGTLGTAFLVLADVIMILRLLHQCGWVHRDVSAGNVLIIDNVGKLVDFEYAKHESDDWRHKVRMGTPYFTAVEVERHRYSKRNQKTPMQRPPEKIQRCKKRKLAPDSERPSDEDNKTRPKPYTLHILPVMPFRHNPLHDLESVLWLALYIVLCSTIEKWDTDLPDEQWANYSLARYRLAAKVFDNSVFRADVVGSGSAFYSSLSKLHPTLQAICIKLNEYLVELVNLYMYAEQRQMQAAIEAASAGNTTTVPDVILYTAARKTKFYRKAAEIFRSICKGRWFRANEKDHISFKPTTIFLSEQQREMIAMLEAVGQLTPAPTLSEEEDTRSEPPKKIRKLNPPRSEEVAAASRVGGMR</sequence>
<dbReference type="InterPro" id="IPR011009">
    <property type="entry name" value="Kinase-like_dom_sf"/>
</dbReference>
<dbReference type="STRING" id="650164.K5V1T5"/>
<dbReference type="AlphaFoldDB" id="K5V1T5"/>
<gene>
    <name evidence="3" type="ORF">PHACADRAFT_207697</name>
</gene>
<evidence type="ECO:0000256" key="1">
    <source>
        <dbReference type="SAM" id="MobiDB-lite"/>
    </source>
</evidence>
<dbReference type="OrthoDB" id="2803129at2759"/>
<name>K5V1T5_PHACS</name>
<protein>
    <recommendedName>
        <fullName evidence="2">Fungal-type protein kinase domain-containing protein</fullName>
    </recommendedName>
</protein>
<evidence type="ECO:0000313" key="4">
    <source>
        <dbReference type="Proteomes" id="UP000008370"/>
    </source>
</evidence>
<feature type="compositionally biased region" description="Basic and acidic residues" evidence="1">
    <location>
        <begin position="549"/>
        <end position="563"/>
    </location>
</feature>
<dbReference type="InterPro" id="IPR040976">
    <property type="entry name" value="Pkinase_fungal"/>
</dbReference>
<feature type="region of interest" description="Disordered" evidence="1">
    <location>
        <begin position="764"/>
        <end position="803"/>
    </location>
</feature>
<dbReference type="GeneID" id="18912650"/>
<dbReference type="SUPFAM" id="SSF56112">
    <property type="entry name" value="Protein kinase-like (PK-like)"/>
    <property type="match status" value="1"/>
</dbReference>
<dbReference type="EMBL" id="JH930471">
    <property type="protein sequence ID" value="EKM56466.1"/>
    <property type="molecule type" value="Genomic_DNA"/>
</dbReference>
<proteinExistence type="predicted"/>
<dbReference type="Pfam" id="PF17667">
    <property type="entry name" value="Pkinase_fungal"/>
    <property type="match status" value="1"/>
</dbReference>
<evidence type="ECO:0000313" key="3">
    <source>
        <dbReference type="EMBL" id="EKM56466.1"/>
    </source>
</evidence>
<dbReference type="PANTHER" id="PTHR38248:SF2">
    <property type="entry name" value="FUNK1 11"/>
    <property type="match status" value="1"/>
</dbReference>
<organism evidence="3 4">
    <name type="scientific">Phanerochaete carnosa (strain HHB-10118-sp)</name>
    <name type="common">White-rot fungus</name>
    <name type="synonym">Peniophora carnosa</name>
    <dbReference type="NCBI Taxonomy" id="650164"/>
    <lineage>
        <taxon>Eukaryota</taxon>
        <taxon>Fungi</taxon>
        <taxon>Dikarya</taxon>
        <taxon>Basidiomycota</taxon>
        <taxon>Agaricomycotina</taxon>
        <taxon>Agaricomycetes</taxon>
        <taxon>Polyporales</taxon>
        <taxon>Phanerochaetaceae</taxon>
        <taxon>Phanerochaete</taxon>
    </lineage>
</organism>
<feature type="region of interest" description="Disordered" evidence="1">
    <location>
        <begin position="526"/>
        <end position="565"/>
    </location>
</feature>
<dbReference type="HOGENOM" id="CLU_011584_1_1_1"/>
<dbReference type="Gene3D" id="1.10.510.10">
    <property type="entry name" value="Transferase(Phosphotransferase) domain 1"/>
    <property type="match status" value="1"/>
</dbReference>
<dbReference type="RefSeq" id="XP_007394313.1">
    <property type="nucleotide sequence ID" value="XM_007394251.1"/>
</dbReference>
<dbReference type="Proteomes" id="UP000008370">
    <property type="component" value="Unassembled WGS sequence"/>
</dbReference>
<evidence type="ECO:0000259" key="2">
    <source>
        <dbReference type="Pfam" id="PF17667"/>
    </source>
</evidence>